<feature type="region of interest" description="Disordered" evidence="1">
    <location>
        <begin position="186"/>
        <end position="207"/>
    </location>
</feature>
<accession>A0ABU6AWP6</accession>
<dbReference type="Proteomes" id="UP001348098">
    <property type="component" value="Unassembled WGS sequence"/>
</dbReference>
<dbReference type="RefSeq" id="WP_195081338.1">
    <property type="nucleotide sequence ID" value="NZ_JAYESH010000006.1"/>
</dbReference>
<protein>
    <submittedName>
        <fullName evidence="2">Uncharacterized protein</fullName>
    </submittedName>
</protein>
<feature type="compositionally biased region" description="Polar residues" evidence="1">
    <location>
        <begin position="332"/>
        <end position="349"/>
    </location>
</feature>
<reference evidence="2 3" key="1">
    <citation type="submission" date="2023-12" db="EMBL/GenBank/DDBJ databases">
        <title>novel species in genus Nocarida.</title>
        <authorList>
            <person name="Li Z."/>
        </authorList>
    </citation>
    <scope>NUCLEOTIDE SEQUENCE [LARGE SCALE GENOMIC DNA]</scope>
    <source>
        <strain evidence="2 3">CDC186</strain>
    </source>
</reference>
<comment type="caution">
    <text evidence="2">The sequence shown here is derived from an EMBL/GenBank/DDBJ whole genome shotgun (WGS) entry which is preliminary data.</text>
</comment>
<sequence>MAELGRARIRLAAATAERSKLIASLNEQVAQISSARGYLGEIQVSGAPGDRDAAAARVDELVEQRAAAARAISELDERVRLELGGLLGNTLRLDADLPLALLPVRVETRSTEDGARLRVRIYHDTLHSESLDEGLSDVEREAGITYWTAVWPDPAATSAAWQTLLAATGRRRATWVAEALRPRNLARRPADPPDFPATPPRTARPPAARTLPDRFYVRIEQDGAAPVTVAGNAIPDEVPTGLTDRDELSALRIEGRDLPPIDESLRWLVDYDEAVRIGMAVTVTLPRPGVTVRRLLVFGVRAALDGAASAQRLEQLLRSHQFTDGAEFVAQGTPTNNTESARSGWSKSTPPAPPDTDISAAAPGSNAAVSAAALGVSPSSTMSLAGADGREQAHAAAFNTALWATTWGEAIEHLTPAGRANGDRRLDSAALDAVRNHWIHHVRGRGPLPVLRLGKQPYGLLPVVRTDEAWQPLRGGFVENRLVPFIDQQVRRIWEDGLGDVATVMNQPLDDALPRILGTDAVLRGLRVRTALSPDPIVRGAMALTLPDLGDTRSGREITKTLLLLAGVADNALDDNDLLGAMTRSLALPLAHDSDPAFVEALLRGEPPGGPKSVLQVLLAHAAAVEQHARDSVLPAGRAGLLHEIIGESRTDFDRDLVGAAVDSLLEGRGWDDPMVSAAAVHIEERVGRLDPRTIADRNPIPALAPRSTVQRVAGRQVRLELLTGAAGLQVIGELLLRTGWGARFRSALETIAGIDSLDERRLLLAETLDCCSHRLDAWISAAAARRLADVRSSRPRGAYIGAYGWLENIEIRVPADAGTVDGLDVLQDGADGGYVHAPSLTHAATAAVLRSGRLTHRRGDPNTDALDIDLSSNRTRDALSLLEGIRNGQSLGALLGYRLERRLHERSGGELELDRFIYVLRTLAPLRSGKLTEPGAPVQEGLAASDVVDGLRLMAIDPQLIAQKLEEGPTDNRYIDQWVPPLPDESKAVLAAIAELEHTHDAVADLLLAESVHQLVSGNPTRAAAVLDVLGAGEAVPPDPDVVRTPRTGVPIQHRIAIVVPDPLPSRVPGWSPMSPRAAAEPRLEAWAQRALPDPSTIPIVPDRALNVAYSGLSALDMLYDSDGDNVGASTLVRRLRVRFPDLGDDFSALAPYWELASMLRALLTGGRALDVADLGRPLAAADVGRAPDTAELLARARQATDQLKAAATGVDPEPMLLRFGVRAPVGAGAADVGEQAATRHALVEEAEQRAAAAAALLARVTVDMPAKSVVELATEALRVVFGGEFRAIPLLFAPRAGETDLWSGAVGTTAVNPRPGADLRPWLERAGRMRAHTGTFGETLLVREAFGMHPRLRAVQSPAGAYGSWVGLPFPEGRPPMVPLTNTVVEVAGPPGADLSGAVAGVVLDEWTEVLPRRLERRDPTDPDAAPELVDVTTTAIALNANAPGSRPPQAILLALSADGSDWDADKLVAVLDETMALARMRLLTLQQLPYAGRYLPALYFRDWSLQGEPVIEWAKVATEFDTRSVLDYLEAEQ</sequence>
<organism evidence="2 3">
    <name type="scientific">Nocardia implantans</name>
    <dbReference type="NCBI Taxonomy" id="3108168"/>
    <lineage>
        <taxon>Bacteria</taxon>
        <taxon>Bacillati</taxon>
        <taxon>Actinomycetota</taxon>
        <taxon>Actinomycetes</taxon>
        <taxon>Mycobacteriales</taxon>
        <taxon>Nocardiaceae</taxon>
        <taxon>Nocardia</taxon>
    </lineage>
</organism>
<name>A0ABU6AWP6_9NOCA</name>
<proteinExistence type="predicted"/>
<evidence type="ECO:0000313" key="3">
    <source>
        <dbReference type="Proteomes" id="UP001348098"/>
    </source>
</evidence>
<evidence type="ECO:0000256" key="1">
    <source>
        <dbReference type="SAM" id="MobiDB-lite"/>
    </source>
</evidence>
<feature type="compositionally biased region" description="Pro residues" evidence="1">
    <location>
        <begin position="192"/>
        <end position="203"/>
    </location>
</feature>
<dbReference type="EMBL" id="JAYKYQ010000007">
    <property type="protein sequence ID" value="MEB3511895.1"/>
    <property type="molecule type" value="Genomic_DNA"/>
</dbReference>
<keyword evidence="3" id="KW-1185">Reference proteome</keyword>
<feature type="region of interest" description="Disordered" evidence="1">
    <location>
        <begin position="327"/>
        <end position="362"/>
    </location>
</feature>
<evidence type="ECO:0000313" key="2">
    <source>
        <dbReference type="EMBL" id="MEB3511895.1"/>
    </source>
</evidence>
<gene>
    <name evidence="2" type="ORF">U3653_17845</name>
</gene>